<gene>
    <name evidence="2" type="ORF">EB796_024641</name>
</gene>
<dbReference type="AlphaFoldDB" id="A0A7J7IUG8"/>
<dbReference type="SUPFAM" id="SSF48726">
    <property type="entry name" value="Immunoglobulin"/>
    <property type="match status" value="2"/>
</dbReference>
<dbReference type="PANTHER" id="PTHR23279">
    <property type="entry name" value="DEFECTIVE PROBOSCIS EXTENSION RESPONSE DPR -RELATED"/>
    <property type="match status" value="1"/>
</dbReference>
<protein>
    <recommendedName>
        <fullName evidence="1">Ig-like domain-containing protein</fullName>
    </recommendedName>
</protein>
<dbReference type="EMBL" id="VXIV02003438">
    <property type="protein sequence ID" value="KAF6017041.1"/>
    <property type="molecule type" value="Genomic_DNA"/>
</dbReference>
<evidence type="ECO:0000313" key="2">
    <source>
        <dbReference type="EMBL" id="KAF6017041.1"/>
    </source>
</evidence>
<evidence type="ECO:0000259" key="1">
    <source>
        <dbReference type="PROSITE" id="PS50835"/>
    </source>
</evidence>
<dbReference type="Gene3D" id="2.60.40.10">
    <property type="entry name" value="Immunoglobulins"/>
    <property type="match status" value="2"/>
</dbReference>
<dbReference type="GO" id="GO:0050808">
    <property type="term" value="P:synapse organization"/>
    <property type="evidence" value="ECO:0007669"/>
    <property type="project" value="TreeGrafter"/>
</dbReference>
<dbReference type="GO" id="GO:0032589">
    <property type="term" value="C:neuron projection membrane"/>
    <property type="evidence" value="ECO:0007669"/>
    <property type="project" value="TreeGrafter"/>
</dbReference>
<dbReference type="OrthoDB" id="190835at2759"/>
<keyword evidence="3" id="KW-1185">Reference proteome</keyword>
<dbReference type="InterPro" id="IPR013098">
    <property type="entry name" value="Ig_I-set"/>
</dbReference>
<dbReference type="PROSITE" id="PS50835">
    <property type="entry name" value="IG_LIKE"/>
    <property type="match status" value="2"/>
</dbReference>
<dbReference type="Proteomes" id="UP000593567">
    <property type="component" value="Unassembled WGS sequence"/>
</dbReference>
<dbReference type="Pfam" id="PF00047">
    <property type="entry name" value="ig"/>
    <property type="match status" value="1"/>
</dbReference>
<dbReference type="InterPro" id="IPR037448">
    <property type="entry name" value="Zig-8"/>
</dbReference>
<evidence type="ECO:0000313" key="3">
    <source>
        <dbReference type="Proteomes" id="UP000593567"/>
    </source>
</evidence>
<dbReference type="InterPro" id="IPR036179">
    <property type="entry name" value="Ig-like_dom_sf"/>
</dbReference>
<dbReference type="InterPro" id="IPR013151">
    <property type="entry name" value="Immunoglobulin_dom"/>
</dbReference>
<accession>A0A7J7IUG8</accession>
<sequence length="248" mass="27969">MNCSNCQLANCHPVTWQKKGQHYPLTVSTFSFLSDRSIRIEHDEDSEWNLIIEKVQRNDTGIYQCKVATKTALLVREVHLTVKDKVPVDIPALTLGKKPVVYVEKGQELRLQCNSTFSEDPPPGFANVPPEVEWFKGDGQHIDSNSLNNVVVTNKIYGKMRLSTLIIEKTVMEDAGTYICRNTEMAYDEVTVRILNVEVDKKNKRRGTASKAPPRLSQYTKENNSSSISLTSLVLLIFSQIVIQANLT</sequence>
<dbReference type="InterPro" id="IPR013783">
    <property type="entry name" value="Ig-like_fold"/>
</dbReference>
<dbReference type="PANTHER" id="PTHR23279:SF36">
    <property type="entry name" value="DEFECTIVE PROBOSCIS EXTENSION RESPONSE 9, ISOFORM A"/>
    <property type="match status" value="1"/>
</dbReference>
<organism evidence="2 3">
    <name type="scientific">Bugula neritina</name>
    <name type="common">Brown bryozoan</name>
    <name type="synonym">Sertularia neritina</name>
    <dbReference type="NCBI Taxonomy" id="10212"/>
    <lineage>
        <taxon>Eukaryota</taxon>
        <taxon>Metazoa</taxon>
        <taxon>Spiralia</taxon>
        <taxon>Lophotrochozoa</taxon>
        <taxon>Bryozoa</taxon>
        <taxon>Gymnolaemata</taxon>
        <taxon>Cheilostomatida</taxon>
        <taxon>Flustrina</taxon>
        <taxon>Buguloidea</taxon>
        <taxon>Bugulidae</taxon>
        <taxon>Bugula</taxon>
    </lineage>
</organism>
<dbReference type="InterPro" id="IPR003599">
    <property type="entry name" value="Ig_sub"/>
</dbReference>
<comment type="caution">
    <text evidence="2">The sequence shown here is derived from an EMBL/GenBank/DDBJ whole genome shotgun (WGS) entry which is preliminary data.</text>
</comment>
<dbReference type="Pfam" id="PF07679">
    <property type="entry name" value="I-set"/>
    <property type="match status" value="1"/>
</dbReference>
<dbReference type="InterPro" id="IPR007110">
    <property type="entry name" value="Ig-like_dom"/>
</dbReference>
<name>A0A7J7IUG8_BUGNE</name>
<proteinExistence type="predicted"/>
<dbReference type="SMART" id="SM00409">
    <property type="entry name" value="IG"/>
    <property type="match status" value="2"/>
</dbReference>
<reference evidence="2" key="1">
    <citation type="submission" date="2020-06" db="EMBL/GenBank/DDBJ databases">
        <title>Draft genome of Bugula neritina, a colonial animal packing powerful symbionts and potential medicines.</title>
        <authorList>
            <person name="Rayko M."/>
        </authorList>
    </citation>
    <scope>NUCLEOTIDE SEQUENCE [LARGE SCALE GENOMIC DNA]</scope>
    <source>
        <strain evidence="2">Kwan_BN1</strain>
    </source>
</reference>
<feature type="domain" description="Ig-like" evidence="1">
    <location>
        <begin position="1"/>
        <end position="81"/>
    </location>
</feature>
<feature type="domain" description="Ig-like" evidence="1">
    <location>
        <begin position="91"/>
        <end position="191"/>
    </location>
</feature>